<dbReference type="Gene3D" id="3.40.190.10">
    <property type="entry name" value="Periplasmic binding protein-like II"/>
    <property type="match status" value="1"/>
</dbReference>
<keyword evidence="4" id="KW-0812">Transmembrane</keyword>
<dbReference type="PIRSF" id="PIRSF002741">
    <property type="entry name" value="MppA"/>
    <property type="match status" value="1"/>
</dbReference>
<gene>
    <name evidence="6" type="ORF">UR21_C0005G0030</name>
</gene>
<dbReference type="PANTHER" id="PTHR30290:SF9">
    <property type="entry name" value="OLIGOPEPTIDE-BINDING PROTEIN APPA"/>
    <property type="match status" value="1"/>
</dbReference>
<comment type="caution">
    <text evidence="6">The sequence shown here is derived from an EMBL/GenBank/DDBJ whole genome shotgun (WGS) entry which is preliminary data.</text>
</comment>
<evidence type="ECO:0000259" key="5">
    <source>
        <dbReference type="Pfam" id="PF00496"/>
    </source>
</evidence>
<feature type="transmembrane region" description="Helical" evidence="4">
    <location>
        <begin position="20"/>
        <end position="40"/>
    </location>
</feature>
<keyword evidence="4" id="KW-1133">Transmembrane helix</keyword>
<keyword evidence="3" id="KW-0732">Signal</keyword>
<dbReference type="Gene3D" id="3.90.76.10">
    <property type="entry name" value="Dipeptide-binding Protein, Domain 1"/>
    <property type="match status" value="1"/>
</dbReference>
<dbReference type="CDD" id="cd00995">
    <property type="entry name" value="PBP2_NikA_DppA_OppA_like"/>
    <property type="match status" value="1"/>
</dbReference>
<dbReference type="InterPro" id="IPR000914">
    <property type="entry name" value="SBP_5_dom"/>
</dbReference>
<evidence type="ECO:0000256" key="4">
    <source>
        <dbReference type="SAM" id="Phobius"/>
    </source>
</evidence>
<dbReference type="GO" id="GO:0042597">
    <property type="term" value="C:periplasmic space"/>
    <property type="evidence" value="ECO:0007669"/>
    <property type="project" value="UniProtKB-ARBA"/>
</dbReference>
<dbReference type="GO" id="GO:0043190">
    <property type="term" value="C:ATP-binding cassette (ABC) transporter complex"/>
    <property type="evidence" value="ECO:0007669"/>
    <property type="project" value="InterPro"/>
</dbReference>
<dbReference type="Pfam" id="PF00496">
    <property type="entry name" value="SBP_bac_5"/>
    <property type="match status" value="1"/>
</dbReference>
<protein>
    <submittedName>
        <fullName evidence="6">ABC-type dipeptide transport system, periplasmic component</fullName>
    </submittedName>
</protein>
<comment type="similarity">
    <text evidence="1">Belongs to the bacterial solute-binding protein 5 family.</text>
</comment>
<dbReference type="GO" id="GO:0015833">
    <property type="term" value="P:peptide transport"/>
    <property type="evidence" value="ECO:0007669"/>
    <property type="project" value="TreeGrafter"/>
</dbReference>
<evidence type="ECO:0000313" key="7">
    <source>
        <dbReference type="Proteomes" id="UP000034803"/>
    </source>
</evidence>
<reference evidence="6 7" key="1">
    <citation type="journal article" date="2015" name="Nature">
        <title>rRNA introns, odd ribosomes, and small enigmatic genomes across a large radiation of phyla.</title>
        <authorList>
            <person name="Brown C.T."/>
            <person name="Hug L.A."/>
            <person name="Thomas B.C."/>
            <person name="Sharon I."/>
            <person name="Castelle C.J."/>
            <person name="Singh A."/>
            <person name="Wilkins M.J."/>
            <person name="Williams K.H."/>
            <person name="Banfield J.F."/>
        </authorList>
    </citation>
    <scope>NUCLEOTIDE SEQUENCE [LARGE SCALE GENOMIC DNA]</scope>
</reference>
<sequence>MLSVRYIIRLLGAFFKKFKAIILIGSLFGIVFFLLLFILMPSIASTNEKIGIVGRFTPNNLPDDILILISGGLTKIEDNGTVAPNLAKSWETPDGGKTWVFTIKDNIIWQDGKKLVSSDINYEFSDAKIEKPNEKTIKFNLNSNFSAFPIILSKPIFKKGLLGTGGWKVKKISLTGGFVQKLTIQNKKGDRKTYKFYPTEDRLRLAFKLGEVNIIKNLQDPKPFDSWKIVKLEKSEGFDNFVGIFLNTEDPKLSEKTVRQALNYAIDKTNLPGIRAIGPISPNSWGYNPQVKQYQKDIEKTKEAKDLQIKLSTLPNLLSTAEIIANDWKEAGITTEIEVVSAIPTNYQAFLATVDIPKDPDQYSLWHSTQTGTNISNYKNPRIDKLLEDGRTELDQETRRKIYLDFQKFLVEDVPTIFLYHPTFYTIIRK</sequence>
<keyword evidence="4" id="KW-0472">Membrane</keyword>
<keyword evidence="2" id="KW-0813">Transport</keyword>
<evidence type="ECO:0000313" key="6">
    <source>
        <dbReference type="EMBL" id="KKP31808.1"/>
    </source>
</evidence>
<accession>A0A0F9YKL1</accession>
<dbReference type="EMBL" id="LBOI01000005">
    <property type="protein sequence ID" value="KKP31808.1"/>
    <property type="molecule type" value="Genomic_DNA"/>
</dbReference>
<dbReference type="GO" id="GO:1904680">
    <property type="term" value="F:peptide transmembrane transporter activity"/>
    <property type="evidence" value="ECO:0007669"/>
    <property type="project" value="TreeGrafter"/>
</dbReference>
<dbReference type="Proteomes" id="UP000034803">
    <property type="component" value="Unassembled WGS sequence"/>
</dbReference>
<proteinExistence type="inferred from homology"/>
<dbReference type="PANTHER" id="PTHR30290">
    <property type="entry name" value="PERIPLASMIC BINDING COMPONENT OF ABC TRANSPORTER"/>
    <property type="match status" value="1"/>
</dbReference>
<feature type="domain" description="Solute-binding protein family 5" evidence="5">
    <location>
        <begin position="82"/>
        <end position="352"/>
    </location>
</feature>
<dbReference type="InterPro" id="IPR030678">
    <property type="entry name" value="Peptide/Ni-bd"/>
</dbReference>
<name>A0A0F9YKL1_9BACT</name>
<dbReference type="Gene3D" id="3.10.105.10">
    <property type="entry name" value="Dipeptide-binding Protein, Domain 3"/>
    <property type="match status" value="1"/>
</dbReference>
<organism evidence="6 7">
    <name type="scientific">Candidatus Woesebacteria bacterium GW2011_GWC2_31_9</name>
    <dbReference type="NCBI Taxonomy" id="1618586"/>
    <lineage>
        <taxon>Bacteria</taxon>
        <taxon>Candidatus Woeseibacteriota</taxon>
    </lineage>
</organism>
<evidence type="ECO:0000256" key="3">
    <source>
        <dbReference type="ARBA" id="ARBA00022729"/>
    </source>
</evidence>
<dbReference type="SUPFAM" id="SSF53850">
    <property type="entry name" value="Periplasmic binding protein-like II"/>
    <property type="match status" value="1"/>
</dbReference>
<dbReference type="AlphaFoldDB" id="A0A0F9YKL1"/>
<evidence type="ECO:0000256" key="1">
    <source>
        <dbReference type="ARBA" id="ARBA00005695"/>
    </source>
</evidence>
<evidence type="ECO:0000256" key="2">
    <source>
        <dbReference type="ARBA" id="ARBA00022448"/>
    </source>
</evidence>
<dbReference type="InterPro" id="IPR039424">
    <property type="entry name" value="SBP_5"/>
</dbReference>